<keyword evidence="3" id="KW-1185">Reference proteome</keyword>
<dbReference type="OrthoDB" id="4378831at2"/>
<reference evidence="2 3" key="1">
    <citation type="submission" date="2019-08" db="EMBL/GenBank/DDBJ databases">
        <title>Sphingorhabdus soil sp. nov., isolated from arctic soil.</title>
        <authorList>
            <person name="Liu Y."/>
        </authorList>
    </citation>
    <scope>NUCLEOTIDE SEQUENCE [LARGE SCALE GENOMIC DNA]</scope>
    <source>
        <strain evidence="2 3">D-2Q-5-6</strain>
    </source>
</reference>
<dbReference type="Pfam" id="PF09994">
    <property type="entry name" value="T6SS_Tle1-like_cat"/>
    <property type="match status" value="1"/>
</dbReference>
<name>A0A5C6UQS2_9SPHN</name>
<dbReference type="InterPro" id="IPR018712">
    <property type="entry name" value="Tle1-like_cat"/>
</dbReference>
<protein>
    <submittedName>
        <fullName evidence="2">DUF2235 domain-containing protein</fullName>
    </submittedName>
</protein>
<dbReference type="SUPFAM" id="SSF53474">
    <property type="entry name" value="alpha/beta-Hydrolases"/>
    <property type="match status" value="1"/>
</dbReference>
<evidence type="ECO:0000313" key="3">
    <source>
        <dbReference type="Proteomes" id="UP000321129"/>
    </source>
</evidence>
<sequence length="396" mass="45021">MPLTRPAKAKAPQSEGRNLVVMLDGTGNELGRNLSNVLKLFRMAEKSERQLVYYDPGVGTIGRPSPWRRLRQNTEKVLGLAFGYGLDENVLEAYSWLCERWQTGDKIWLFGFSRGAWTARVLGGMIHMIGLLRPDQLNMCDYALGAYKRASDSDDLSIAWHFSRVSAARKAEIEFIGVWDTVASVLVPRPDRAWIPSLETLPYTSTNPSVKSLRHALAIDERRRMFRPAHWKMGQKYIKNPFSKSPPPDQDAVEMWFAGVHSDVGGGYPEEESGLSKFPLVWMAEESKAKGLHINTAMLNHLARGRQRKGGTHQYVKPDPSAKAHRSLRGAWWVLEILPKLTKYREWPRPGLLGLYFPFAEPRRIDEADNVHPSVKQRQKALANYQPKNLPLENPR</sequence>
<proteinExistence type="predicted"/>
<dbReference type="AlphaFoldDB" id="A0A5C6UQS2"/>
<comment type="caution">
    <text evidence="2">The sequence shown here is derived from an EMBL/GenBank/DDBJ whole genome shotgun (WGS) entry which is preliminary data.</text>
</comment>
<evidence type="ECO:0000259" key="1">
    <source>
        <dbReference type="Pfam" id="PF09994"/>
    </source>
</evidence>
<dbReference type="InterPro" id="IPR029058">
    <property type="entry name" value="AB_hydrolase_fold"/>
</dbReference>
<dbReference type="PANTHER" id="PTHR33840">
    <property type="match status" value="1"/>
</dbReference>
<accession>A0A5C6UQS2</accession>
<evidence type="ECO:0000313" key="2">
    <source>
        <dbReference type="EMBL" id="TXC73375.1"/>
    </source>
</evidence>
<dbReference type="RefSeq" id="WP_147121211.1">
    <property type="nucleotide sequence ID" value="NZ_VOPY01000001.1"/>
</dbReference>
<dbReference type="Proteomes" id="UP000321129">
    <property type="component" value="Unassembled WGS sequence"/>
</dbReference>
<feature type="domain" description="T6SS Phospholipase effector Tle1-like catalytic" evidence="1">
    <location>
        <begin position="17"/>
        <end position="286"/>
    </location>
</feature>
<organism evidence="2 3">
    <name type="scientific">Flavisphingopyxis soli</name>
    <dbReference type="NCBI Taxonomy" id="2601267"/>
    <lineage>
        <taxon>Bacteria</taxon>
        <taxon>Pseudomonadati</taxon>
        <taxon>Pseudomonadota</taxon>
        <taxon>Alphaproteobacteria</taxon>
        <taxon>Sphingomonadales</taxon>
        <taxon>Sphingopyxidaceae</taxon>
        <taxon>Flavisphingopyxis</taxon>
    </lineage>
</organism>
<dbReference type="EMBL" id="VOPY01000001">
    <property type="protein sequence ID" value="TXC73375.1"/>
    <property type="molecule type" value="Genomic_DNA"/>
</dbReference>
<dbReference type="PANTHER" id="PTHR33840:SF1">
    <property type="entry name" value="TLE1 PHOSPHOLIPASE DOMAIN-CONTAINING PROTEIN"/>
    <property type="match status" value="1"/>
</dbReference>
<gene>
    <name evidence="2" type="ORF">FSZ31_01025</name>
</gene>